<dbReference type="PANTHER" id="PTHR40448:SF1">
    <property type="entry name" value="TWO-COMPONENT SENSOR HISTIDINE KINASE"/>
    <property type="match status" value="1"/>
</dbReference>
<keyword evidence="1" id="KW-1133">Transmembrane helix</keyword>
<sequence>MLFTRFLTSWTIFFLNSEEDNKLVKAVLLTIGEVILVYYFRVPFTVLEPLLMLSYHLLFHEKMSVFLRVYYTLFPIVLTSLISSFLIFFIFPFLTRQSLSTIWQSDEYEMLSYLCVIPLLTFIERIFTIENFKFTYPDLTVTKRYLWITDSSLVIYFLGFYFFESKNAEGGDLFWLSKILILIFFFIFLYLASYLNNFYRSIVQKQIEERESRHMLVLEQYNHYIENLYKGVRSFRHDYHNILLSLEGSINQGDIDAINTVYHETLDKMAKSTQSDVTFDTSYFAGLKNTQLEIYLTLKREKLAEKGITFELVSDSDLSQPPIKEVDLLLILSSLLEIAELTTSCEGSPYIKLFLKLSQSQRLSILVESSYSKDWEKQTRDRKLPMDKVRLILRYYLKEWPELIYKRDKTDFLLLQSLTYSPSHEIEK</sequence>
<feature type="transmembrane region" description="Helical" evidence="1">
    <location>
        <begin position="175"/>
        <end position="195"/>
    </location>
</feature>
<reference evidence="3" key="1">
    <citation type="submission" date="2016-06" db="EMBL/GenBank/DDBJ databases">
        <authorList>
            <person name="de Vries S.P.W."/>
            <person name="Hadjirin N.F."/>
            <person name="Lay E.M."/>
            <person name="Zadoks R.N."/>
            <person name="Peacock S.J."/>
            <person name="Parkhill J."/>
            <person name="Grant A.J."/>
            <person name="Mcdougall S."/>
            <person name="Holmes M.A."/>
        </authorList>
    </citation>
    <scope>NUCLEOTIDE SEQUENCE [LARGE SCALE GENOMIC DNA]</scope>
    <source>
        <strain evidence="3">NZ1587</strain>
    </source>
</reference>
<dbReference type="PANTHER" id="PTHR40448">
    <property type="entry name" value="TWO-COMPONENT SENSOR HISTIDINE KINASE"/>
    <property type="match status" value="1"/>
</dbReference>
<organism evidence="2 3">
    <name type="scientific">Streptococcus bovimastitidis</name>
    <dbReference type="NCBI Taxonomy" id="1856638"/>
    <lineage>
        <taxon>Bacteria</taxon>
        <taxon>Bacillati</taxon>
        <taxon>Bacillota</taxon>
        <taxon>Bacilli</taxon>
        <taxon>Lactobacillales</taxon>
        <taxon>Streptococcaceae</taxon>
        <taxon>Streptococcus</taxon>
    </lineage>
</organism>
<dbReference type="GO" id="GO:0042802">
    <property type="term" value="F:identical protein binding"/>
    <property type="evidence" value="ECO:0007669"/>
    <property type="project" value="TreeGrafter"/>
</dbReference>
<feature type="transmembrane region" description="Helical" evidence="1">
    <location>
        <begin position="111"/>
        <end position="132"/>
    </location>
</feature>
<dbReference type="AlphaFoldDB" id="A0A1L8MM76"/>
<proteinExistence type="predicted"/>
<evidence type="ECO:0000313" key="2">
    <source>
        <dbReference type="EMBL" id="OJF71785.1"/>
    </source>
</evidence>
<evidence type="ECO:0000313" key="3">
    <source>
        <dbReference type="Proteomes" id="UP000182015"/>
    </source>
</evidence>
<dbReference type="STRING" id="1856638.A9Q68_07295"/>
<protein>
    <recommendedName>
        <fullName evidence="4">Histidine kinase</fullName>
    </recommendedName>
</protein>
<feature type="transmembrane region" description="Helical" evidence="1">
    <location>
        <begin position="38"/>
        <end position="58"/>
    </location>
</feature>
<feature type="transmembrane region" description="Helical" evidence="1">
    <location>
        <begin position="144"/>
        <end position="163"/>
    </location>
</feature>
<dbReference type="Proteomes" id="UP000182015">
    <property type="component" value="Unassembled WGS sequence"/>
</dbReference>
<accession>A0A1L8MM76</accession>
<evidence type="ECO:0000256" key="1">
    <source>
        <dbReference type="SAM" id="Phobius"/>
    </source>
</evidence>
<keyword evidence="1" id="KW-0812">Transmembrane</keyword>
<evidence type="ECO:0008006" key="4">
    <source>
        <dbReference type="Google" id="ProtNLM"/>
    </source>
</evidence>
<dbReference type="EMBL" id="LZDD01000002">
    <property type="protein sequence ID" value="OJF71785.1"/>
    <property type="molecule type" value="Genomic_DNA"/>
</dbReference>
<name>A0A1L8MM76_9STRE</name>
<feature type="transmembrane region" description="Helical" evidence="1">
    <location>
        <begin position="70"/>
        <end position="91"/>
    </location>
</feature>
<gene>
    <name evidence="2" type="ORF">A9Q68_07295</name>
</gene>
<keyword evidence="3" id="KW-1185">Reference proteome</keyword>
<keyword evidence="1" id="KW-0472">Membrane</keyword>
<comment type="caution">
    <text evidence="2">The sequence shown here is derived from an EMBL/GenBank/DDBJ whole genome shotgun (WGS) entry which is preliminary data.</text>
</comment>